<dbReference type="InterPro" id="IPR018966">
    <property type="entry name" value="VTC_domain"/>
</dbReference>
<evidence type="ECO:0000259" key="2">
    <source>
        <dbReference type="Pfam" id="PF09359"/>
    </source>
</evidence>
<protein>
    <submittedName>
        <fullName evidence="3">Polyphosphate polymerase domain-containing protein</fullName>
    </submittedName>
</protein>
<evidence type="ECO:0000256" key="1">
    <source>
        <dbReference type="SAM" id="MobiDB-lite"/>
    </source>
</evidence>
<evidence type="ECO:0000313" key="3">
    <source>
        <dbReference type="EMBL" id="KAA8501367.1"/>
    </source>
</evidence>
<dbReference type="AlphaFoldDB" id="A0A5M9HXJ1"/>
<evidence type="ECO:0000313" key="4">
    <source>
        <dbReference type="Proteomes" id="UP000322025"/>
    </source>
</evidence>
<dbReference type="GO" id="GO:0006799">
    <property type="term" value="P:polyphosphate biosynthetic process"/>
    <property type="evidence" value="ECO:0007669"/>
    <property type="project" value="UniProtKB-ARBA"/>
</dbReference>
<dbReference type="Gene3D" id="3.20.100.30">
    <property type="entry name" value="VTC, catalytic tunnel domain"/>
    <property type="match status" value="1"/>
</dbReference>
<sequence>MMTNRHLHPVLQTTQTAIKIQETAGTQITETRTTEILTTETQITVQTATAQQTMTTEIPATAQDRQQLQSHQHPNRQHPSRQLLHLPNRLTQDLPAMETPVMTAAIPITAAAIPVTTTVGIPVMTVGIPVMTAVIPVTTAEIPAMMINKTPVSFRHELKHLITPGEDRIISDRLGRLFPRDSHAGPGGVYQVNSLYFDTPEDKALLQKISGVDKREKFRLRYYGESPDFLRLEKKIKKGGLCSKRSARLSYKQAEKLLKGDIAFLLESKDPLMIELYSKMRGELLMPRTIVSYEREAFIFAPGNVRITLDRKVCTCTSSAVFLNTLSNFLEPEPGNTVLEVKYDAFLPDIVRMAVQVPDRKTGAFSKYAVCRRFG</sequence>
<proteinExistence type="predicted"/>
<feature type="region of interest" description="Disordered" evidence="1">
    <location>
        <begin position="63"/>
        <end position="83"/>
    </location>
</feature>
<name>A0A5M9HXJ1_9FIRM</name>
<feature type="compositionally biased region" description="Polar residues" evidence="1">
    <location>
        <begin position="63"/>
        <end position="72"/>
    </location>
</feature>
<gene>
    <name evidence="3" type="ORF">FNY66_08440</name>
</gene>
<dbReference type="EMBL" id="VMSO01000009">
    <property type="protein sequence ID" value="KAA8501367.1"/>
    <property type="molecule type" value="Genomic_DNA"/>
</dbReference>
<comment type="caution">
    <text evidence="3">The sequence shown here is derived from an EMBL/GenBank/DDBJ whole genome shotgun (WGS) entry which is preliminary data.</text>
</comment>
<reference evidence="3" key="1">
    <citation type="submission" date="2019-07" db="EMBL/GenBank/DDBJ databases">
        <authorList>
            <person name="Wongkuna S."/>
            <person name="Scaria J."/>
        </authorList>
    </citation>
    <scope>NUCLEOTIDE SEQUENCE [LARGE SCALE GENOMIC DNA]</scope>
    <source>
        <strain evidence="3">SW178</strain>
    </source>
</reference>
<dbReference type="InterPro" id="IPR042267">
    <property type="entry name" value="VTC_sf"/>
</dbReference>
<dbReference type="Pfam" id="PF09359">
    <property type="entry name" value="VTC"/>
    <property type="match status" value="1"/>
</dbReference>
<organism evidence="3 4">
    <name type="scientific">Mediterraneibacter catenae</name>
    <dbReference type="NCBI Taxonomy" id="2594882"/>
    <lineage>
        <taxon>Bacteria</taxon>
        <taxon>Bacillati</taxon>
        <taxon>Bacillota</taxon>
        <taxon>Clostridia</taxon>
        <taxon>Lachnospirales</taxon>
        <taxon>Lachnospiraceae</taxon>
        <taxon>Mediterraneibacter</taxon>
    </lineage>
</organism>
<dbReference type="CDD" id="cd07750">
    <property type="entry name" value="PolyPPase_VTC_like"/>
    <property type="match status" value="1"/>
</dbReference>
<dbReference type="Proteomes" id="UP000322025">
    <property type="component" value="Unassembled WGS sequence"/>
</dbReference>
<keyword evidence="4" id="KW-1185">Reference proteome</keyword>
<accession>A0A5M9HXJ1</accession>
<dbReference type="OrthoDB" id="9784042at2"/>
<feature type="domain" description="VTC" evidence="2">
    <location>
        <begin position="154"/>
        <end position="371"/>
    </location>
</feature>